<dbReference type="Proteomes" id="UP001256827">
    <property type="component" value="Chromosome"/>
</dbReference>
<protein>
    <submittedName>
        <fullName evidence="6">LysR family transcriptional regulator</fullName>
    </submittedName>
</protein>
<dbReference type="InterPro" id="IPR036390">
    <property type="entry name" value="WH_DNA-bd_sf"/>
</dbReference>
<dbReference type="PANTHER" id="PTHR30126:SF40">
    <property type="entry name" value="HTH-TYPE TRANSCRIPTIONAL REGULATOR GLTR"/>
    <property type="match status" value="1"/>
</dbReference>
<evidence type="ECO:0000256" key="4">
    <source>
        <dbReference type="ARBA" id="ARBA00023163"/>
    </source>
</evidence>
<evidence type="ECO:0000313" key="7">
    <source>
        <dbReference type="Proteomes" id="UP001256827"/>
    </source>
</evidence>
<dbReference type="SUPFAM" id="SSF46785">
    <property type="entry name" value="Winged helix' DNA-binding domain"/>
    <property type="match status" value="1"/>
</dbReference>
<dbReference type="InterPro" id="IPR000847">
    <property type="entry name" value="LysR_HTH_N"/>
</dbReference>
<dbReference type="EMBL" id="CP134050">
    <property type="protein sequence ID" value="WNC16482.1"/>
    <property type="molecule type" value="Genomic_DNA"/>
</dbReference>
<keyword evidence="4" id="KW-0804">Transcription</keyword>
<dbReference type="InterPro" id="IPR036388">
    <property type="entry name" value="WH-like_DNA-bd_sf"/>
</dbReference>
<proteinExistence type="inferred from homology"/>
<dbReference type="InterPro" id="IPR005119">
    <property type="entry name" value="LysR_subst-bd"/>
</dbReference>
<name>A0ABY9TC33_BREBE</name>
<dbReference type="CDD" id="cd08442">
    <property type="entry name" value="PBP2_YofA_SoxR_like"/>
    <property type="match status" value="1"/>
</dbReference>
<dbReference type="RefSeq" id="WP_310771181.1">
    <property type="nucleotide sequence ID" value="NZ_CP134050.1"/>
</dbReference>
<comment type="similarity">
    <text evidence="1">Belongs to the LysR transcriptional regulatory family.</text>
</comment>
<dbReference type="Pfam" id="PF00126">
    <property type="entry name" value="HTH_1"/>
    <property type="match status" value="1"/>
</dbReference>
<keyword evidence="2" id="KW-0805">Transcription regulation</keyword>
<reference evidence="6 7" key="1">
    <citation type="submission" date="2023-09" db="EMBL/GenBank/DDBJ databases">
        <title>Complete Genome and Methylome dissection of Bacillus brevis NEB573 original source of BbsI restriction endonuclease.</title>
        <authorList>
            <person name="Fomenkov A."/>
            <person name="Roberts R.D."/>
        </authorList>
    </citation>
    <scope>NUCLEOTIDE SEQUENCE [LARGE SCALE GENOMIC DNA]</scope>
    <source>
        <strain evidence="6 7">NEB573</strain>
    </source>
</reference>
<feature type="domain" description="HTH lysR-type" evidence="5">
    <location>
        <begin position="1"/>
        <end position="58"/>
    </location>
</feature>
<dbReference type="Gene3D" id="3.40.190.290">
    <property type="match status" value="1"/>
</dbReference>
<evidence type="ECO:0000256" key="1">
    <source>
        <dbReference type="ARBA" id="ARBA00009437"/>
    </source>
</evidence>
<dbReference type="PROSITE" id="PS50931">
    <property type="entry name" value="HTH_LYSR"/>
    <property type="match status" value="1"/>
</dbReference>
<gene>
    <name evidence="6" type="ORF">RGB73_09230</name>
</gene>
<organism evidence="6 7">
    <name type="scientific">Brevibacillus brevis</name>
    <name type="common">Bacillus brevis</name>
    <dbReference type="NCBI Taxonomy" id="1393"/>
    <lineage>
        <taxon>Bacteria</taxon>
        <taxon>Bacillati</taxon>
        <taxon>Bacillota</taxon>
        <taxon>Bacilli</taxon>
        <taxon>Bacillales</taxon>
        <taxon>Paenibacillaceae</taxon>
        <taxon>Brevibacillus</taxon>
    </lineage>
</organism>
<keyword evidence="3" id="KW-0238">DNA-binding</keyword>
<dbReference type="Gene3D" id="1.10.10.10">
    <property type="entry name" value="Winged helix-like DNA-binding domain superfamily/Winged helix DNA-binding domain"/>
    <property type="match status" value="1"/>
</dbReference>
<dbReference type="PANTHER" id="PTHR30126">
    <property type="entry name" value="HTH-TYPE TRANSCRIPTIONAL REGULATOR"/>
    <property type="match status" value="1"/>
</dbReference>
<evidence type="ECO:0000256" key="2">
    <source>
        <dbReference type="ARBA" id="ARBA00023015"/>
    </source>
</evidence>
<sequence>MESGDLKIFQAVAQEGSITKAAARLGYVQSNVTARIQQLETELNAPLFYRSNKGVILTSAGQNLLKYADQILHLLEEARLSTQDDGEEVGGQLRIGSLETTAAVHLPGIMLDYHKRYPGVKLSLVTGHTSELIQDILDYKLDGAFVSGQWDHPDLETLCAFKEELVLISEPTDADLQEVLRKPLLFFGKGCFHRDRLEQWLREENVGPLNIMVFGTLEAIMGGVSAGLGVSLLTRSAVRSWEQAGKVQSYRIPERYRNSIVSFVFRRDLLRTSAFHRFLCHVQRIAETVAGGESA</sequence>
<keyword evidence="7" id="KW-1185">Reference proteome</keyword>
<evidence type="ECO:0000313" key="6">
    <source>
        <dbReference type="EMBL" id="WNC16482.1"/>
    </source>
</evidence>
<dbReference type="SUPFAM" id="SSF53850">
    <property type="entry name" value="Periplasmic binding protein-like II"/>
    <property type="match status" value="1"/>
</dbReference>
<dbReference type="Pfam" id="PF03466">
    <property type="entry name" value="LysR_substrate"/>
    <property type="match status" value="1"/>
</dbReference>
<evidence type="ECO:0000256" key="3">
    <source>
        <dbReference type="ARBA" id="ARBA00023125"/>
    </source>
</evidence>
<accession>A0ABY9TC33</accession>
<evidence type="ECO:0000259" key="5">
    <source>
        <dbReference type="PROSITE" id="PS50931"/>
    </source>
</evidence>